<reference evidence="1" key="2">
    <citation type="journal article" date="2022" name="Res Sq">
        <title>Comparative Genomics Reveals Insights into the Divergent Evolution of Astigmatic Mites and Household Pest Adaptations.</title>
        <authorList>
            <person name="Xiong Q."/>
            <person name="Wan A.T.-Y."/>
            <person name="Liu X.-Y."/>
            <person name="Fung C.S.-H."/>
            <person name="Xiao X."/>
            <person name="Malainual N."/>
            <person name="Hou J."/>
            <person name="Wang L."/>
            <person name="Wang M."/>
            <person name="Yang K."/>
            <person name="Cui Y."/>
            <person name="Leung E."/>
            <person name="Nong W."/>
            <person name="Shin S.-K."/>
            <person name="Au S."/>
            <person name="Jeong K.Y."/>
            <person name="Chew F.T."/>
            <person name="Hui J."/>
            <person name="Leung T.F."/>
            <person name="Tungtrongchitr A."/>
            <person name="Zhong N."/>
            <person name="Liu Z."/>
            <person name="Tsui S."/>
        </authorList>
    </citation>
    <scope>NUCLEOTIDE SEQUENCE</scope>
    <source>
        <strain evidence="1">Derf</strain>
        <tissue evidence="1">Whole organism</tissue>
    </source>
</reference>
<protein>
    <submittedName>
        <fullName evidence="1">Uncharacterized protein</fullName>
    </submittedName>
</protein>
<dbReference type="Proteomes" id="UP000790347">
    <property type="component" value="Unassembled WGS sequence"/>
</dbReference>
<organism evidence="1 2">
    <name type="scientific">Dermatophagoides farinae</name>
    <name type="common">American house dust mite</name>
    <dbReference type="NCBI Taxonomy" id="6954"/>
    <lineage>
        <taxon>Eukaryota</taxon>
        <taxon>Metazoa</taxon>
        <taxon>Ecdysozoa</taxon>
        <taxon>Arthropoda</taxon>
        <taxon>Chelicerata</taxon>
        <taxon>Arachnida</taxon>
        <taxon>Acari</taxon>
        <taxon>Acariformes</taxon>
        <taxon>Sarcoptiformes</taxon>
        <taxon>Astigmata</taxon>
        <taxon>Psoroptidia</taxon>
        <taxon>Analgoidea</taxon>
        <taxon>Pyroglyphidae</taxon>
        <taxon>Dermatophagoidinae</taxon>
        <taxon>Dermatophagoides</taxon>
    </lineage>
</organism>
<dbReference type="EMBL" id="ASGP02000002">
    <property type="protein sequence ID" value="KAH9521273.1"/>
    <property type="molecule type" value="Genomic_DNA"/>
</dbReference>
<dbReference type="AlphaFoldDB" id="A0A922L6N9"/>
<evidence type="ECO:0000313" key="2">
    <source>
        <dbReference type="Proteomes" id="UP000790347"/>
    </source>
</evidence>
<reference evidence="1" key="1">
    <citation type="submission" date="2013-05" db="EMBL/GenBank/DDBJ databases">
        <authorList>
            <person name="Yim A.K.Y."/>
            <person name="Chan T.F."/>
            <person name="Ji K.M."/>
            <person name="Liu X.Y."/>
            <person name="Zhou J.W."/>
            <person name="Li R.Q."/>
            <person name="Yang K.Y."/>
            <person name="Li J."/>
            <person name="Li M."/>
            <person name="Law P.T.W."/>
            <person name="Wu Y.L."/>
            <person name="Cai Z.L."/>
            <person name="Qin H."/>
            <person name="Bao Y."/>
            <person name="Leung R.K.K."/>
            <person name="Ng P.K.S."/>
            <person name="Zou J."/>
            <person name="Zhong X.J."/>
            <person name="Ran P.X."/>
            <person name="Zhong N.S."/>
            <person name="Liu Z.G."/>
            <person name="Tsui S.K.W."/>
        </authorList>
    </citation>
    <scope>NUCLEOTIDE SEQUENCE</scope>
    <source>
        <strain evidence="1">Derf</strain>
        <tissue evidence="1">Whole organism</tissue>
    </source>
</reference>
<accession>A0A922L6N9</accession>
<name>A0A922L6N9_DERFA</name>
<comment type="caution">
    <text evidence="1">The sequence shown here is derived from an EMBL/GenBank/DDBJ whole genome shotgun (WGS) entry which is preliminary data.</text>
</comment>
<sequence length="96" mass="10527">MANDSSDDVYDVPGIDVTGSFAAFIRSGSISDFNGYGPIPRMPFSLWNVIFISKTARRAIRSRTVSSFDVPPEPSSRNIIFSIGFSKCSPLKIVFT</sequence>
<keyword evidence="2" id="KW-1185">Reference proteome</keyword>
<proteinExistence type="predicted"/>
<gene>
    <name evidence="1" type="ORF">DERF_004945</name>
</gene>
<evidence type="ECO:0000313" key="1">
    <source>
        <dbReference type="EMBL" id="KAH9521273.1"/>
    </source>
</evidence>